<dbReference type="EMBL" id="KN824388">
    <property type="protein sequence ID" value="KIM21268.1"/>
    <property type="molecule type" value="Genomic_DNA"/>
</dbReference>
<dbReference type="InterPro" id="IPR018535">
    <property type="entry name" value="DUF1996"/>
</dbReference>
<feature type="domain" description="WSC" evidence="3">
    <location>
        <begin position="348"/>
        <end position="445"/>
    </location>
</feature>
<dbReference type="Pfam" id="PF01822">
    <property type="entry name" value="WSC"/>
    <property type="match status" value="1"/>
</dbReference>
<evidence type="ECO:0000259" key="3">
    <source>
        <dbReference type="PROSITE" id="PS51212"/>
    </source>
</evidence>
<name>A0A0C2W474_SERVB</name>
<dbReference type="PANTHER" id="PTHR43662">
    <property type="match status" value="1"/>
</dbReference>
<dbReference type="STRING" id="933852.A0A0C2W474"/>
<dbReference type="InterPro" id="IPR002889">
    <property type="entry name" value="WSC_carb-bd"/>
</dbReference>
<evidence type="ECO:0000256" key="1">
    <source>
        <dbReference type="SAM" id="MobiDB-lite"/>
    </source>
</evidence>
<feature type="compositionally biased region" description="Low complexity" evidence="1">
    <location>
        <begin position="480"/>
        <end position="503"/>
    </location>
</feature>
<dbReference type="AlphaFoldDB" id="A0A0C2W474"/>
<gene>
    <name evidence="4" type="ORF">M408DRAFT_333579</name>
</gene>
<feature type="compositionally biased region" description="Basic residues" evidence="1">
    <location>
        <begin position="513"/>
        <end position="536"/>
    </location>
</feature>
<feature type="chain" id="PRO_5002157796" description="WSC domain-containing protein" evidence="2">
    <location>
        <begin position="26"/>
        <end position="536"/>
    </location>
</feature>
<protein>
    <recommendedName>
        <fullName evidence="3">WSC domain-containing protein</fullName>
    </recommendedName>
</protein>
<keyword evidence="5" id="KW-1185">Reference proteome</keyword>
<dbReference type="SMART" id="SM00321">
    <property type="entry name" value="WSC"/>
    <property type="match status" value="1"/>
</dbReference>
<proteinExistence type="predicted"/>
<keyword evidence="2" id="KW-0732">Signal</keyword>
<accession>A0A0C2W474</accession>
<evidence type="ECO:0000313" key="5">
    <source>
        <dbReference type="Proteomes" id="UP000054097"/>
    </source>
</evidence>
<organism evidence="4 5">
    <name type="scientific">Serendipita vermifera MAFF 305830</name>
    <dbReference type="NCBI Taxonomy" id="933852"/>
    <lineage>
        <taxon>Eukaryota</taxon>
        <taxon>Fungi</taxon>
        <taxon>Dikarya</taxon>
        <taxon>Basidiomycota</taxon>
        <taxon>Agaricomycotina</taxon>
        <taxon>Agaricomycetes</taxon>
        <taxon>Sebacinales</taxon>
        <taxon>Serendipitaceae</taxon>
        <taxon>Serendipita</taxon>
    </lineage>
</organism>
<dbReference type="OrthoDB" id="74764at2759"/>
<dbReference type="HOGENOM" id="CLU_014722_3_2_1"/>
<reference evidence="4 5" key="1">
    <citation type="submission" date="2014-04" db="EMBL/GenBank/DDBJ databases">
        <authorList>
            <consortium name="DOE Joint Genome Institute"/>
            <person name="Kuo A."/>
            <person name="Zuccaro A."/>
            <person name="Kohler A."/>
            <person name="Nagy L.G."/>
            <person name="Floudas D."/>
            <person name="Copeland A."/>
            <person name="Barry K.W."/>
            <person name="Cichocki N."/>
            <person name="Veneault-Fourrey C."/>
            <person name="LaButti K."/>
            <person name="Lindquist E.A."/>
            <person name="Lipzen A."/>
            <person name="Lundell T."/>
            <person name="Morin E."/>
            <person name="Murat C."/>
            <person name="Sun H."/>
            <person name="Tunlid A."/>
            <person name="Henrissat B."/>
            <person name="Grigoriev I.V."/>
            <person name="Hibbett D.S."/>
            <person name="Martin F."/>
            <person name="Nordberg H.P."/>
            <person name="Cantor M.N."/>
            <person name="Hua S.X."/>
        </authorList>
    </citation>
    <scope>NUCLEOTIDE SEQUENCE [LARGE SCALE GENOMIC DNA]</scope>
    <source>
        <strain evidence="4 5">MAFF 305830</strain>
    </source>
</reference>
<dbReference type="Pfam" id="PF09362">
    <property type="entry name" value="DUF1996"/>
    <property type="match status" value="1"/>
</dbReference>
<evidence type="ECO:0000256" key="2">
    <source>
        <dbReference type="SAM" id="SignalP"/>
    </source>
</evidence>
<dbReference type="PROSITE" id="PS51212">
    <property type="entry name" value="WSC"/>
    <property type="match status" value="1"/>
</dbReference>
<dbReference type="PANTHER" id="PTHR43662:SF12">
    <property type="entry name" value="DUF1996 DOMAIN-CONTAINING PROTEIN-RELATED"/>
    <property type="match status" value="1"/>
</dbReference>
<evidence type="ECO:0000313" key="4">
    <source>
        <dbReference type="EMBL" id="KIM21268.1"/>
    </source>
</evidence>
<reference evidence="5" key="2">
    <citation type="submission" date="2015-01" db="EMBL/GenBank/DDBJ databases">
        <title>Evolutionary Origins and Diversification of the Mycorrhizal Mutualists.</title>
        <authorList>
            <consortium name="DOE Joint Genome Institute"/>
            <consortium name="Mycorrhizal Genomics Consortium"/>
            <person name="Kohler A."/>
            <person name="Kuo A."/>
            <person name="Nagy L.G."/>
            <person name="Floudas D."/>
            <person name="Copeland A."/>
            <person name="Barry K.W."/>
            <person name="Cichocki N."/>
            <person name="Veneault-Fourrey C."/>
            <person name="LaButti K."/>
            <person name="Lindquist E.A."/>
            <person name="Lipzen A."/>
            <person name="Lundell T."/>
            <person name="Morin E."/>
            <person name="Murat C."/>
            <person name="Riley R."/>
            <person name="Ohm R."/>
            <person name="Sun H."/>
            <person name="Tunlid A."/>
            <person name="Henrissat B."/>
            <person name="Grigoriev I.V."/>
            <person name="Hibbett D.S."/>
            <person name="Martin F."/>
        </authorList>
    </citation>
    <scope>NUCLEOTIDE SEQUENCE [LARGE SCALE GENOMIC DNA]</scope>
    <source>
        <strain evidence="5">MAFF 305830</strain>
    </source>
</reference>
<feature type="region of interest" description="Disordered" evidence="1">
    <location>
        <begin position="471"/>
        <end position="536"/>
    </location>
</feature>
<dbReference type="Proteomes" id="UP000054097">
    <property type="component" value="Unassembled WGS sequence"/>
</dbReference>
<sequence>MASTVFSKLALFLTLLSLTPSTVNASWRMVANTIVTGRVDPLINPNAVSGHVHDYAGGSNFGVTYDHDDMRSSSCSSVEIPEDKSGYWSPAVYYHVRDGSYKLLKSSYMVYYLHRGSNIKAFPKGFRMIAGSAVKNTVDPNDPASAAINYHCLGGGDGETLQFPEQYCPQGVRVQILFPSCWNGNDITSANFKDHVRYPVDGKEGNTCPDGFGTRLITLFLEHIIYMDGIDWYPGSLTLANGDSCGWSSHADFAMGWDPAILQQAVDQCTDSQANLDACDLLRNMKNSGSAAQCQPVKYLPLEDVGFYGTIPQLLGNNQQWGCGATKATTGSSNTPPLVAPYSVLANGWSEHGCIDEGDPYTNAMNGDKLVDNSMSPRTCVAYCDGKGFSMAAVASGDTCFCANTLEHNASMNLVDFGKCLMPCAGSHYEWCGGGRNLRLYTKTGEASVDSSYNYPPAGARLSQVYTSNGSSVPVVAPPTTGSTGTTTSTGSNDGNTSSDGNTVYGPSNPPKCSRRALSRKRRSILKRHARKHGFH</sequence>
<feature type="signal peptide" evidence="2">
    <location>
        <begin position="1"/>
        <end position="25"/>
    </location>
</feature>